<reference evidence="1" key="1">
    <citation type="submission" date="2021-06" db="EMBL/GenBank/DDBJ databases">
        <authorList>
            <person name="Kallberg Y."/>
            <person name="Tangrot J."/>
            <person name="Rosling A."/>
        </authorList>
    </citation>
    <scope>NUCLEOTIDE SEQUENCE</scope>
    <source>
        <strain evidence="1">AU212A</strain>
    </source>
</reference>
<name>A0ACA9MAT4_9GLOM</name>
<sequence length="247" mass="28552">NYLMIEYKGLEPKVIKDYARFMVMSNYDAPLQIEIEDHHIYPDVPSVVIAYLLSLDLSNWSPQEILSTKMKVDLIQNREKLLTSKVAEKKFSQIGIETKFCESGLSDIKEFSDTPQSDLPENETADIPIFNILEILINTPSKETDSSKPINKVLSAILLSRAQHKKHLRKRAIELSKNPNIFVTITKKDRLNSIAFCDKIKTDAWICGYAKKKKENAKEYMDMLVRKRLIEEEIIYYDLENKETTSS</sequence>
<evidence type="ECO:0000313" key="2">
    <source>
        <dbReference type="Proteomes" id="UP000789860"/>
    </source>
</evidence>
<proteinExistence type="predicted"/>
<gene>
    <name evidence="1" type="ORF">SCALOS_LOCUS6000</name>
</gene>
<feature type="non-terminal residue" evidence="1">
    <location>
        <position position="1"/>
    </location>
</feature>
<evidence type="ECO:0000313" key="1">
    <source>
        <dbReference type="EMBL" id="CAG8575457.1"/>
    </source>
</evidence>
<dbReference type="Proteomes" id="UP000789860">
    <property type="component" value="Unassembled WGS sequence"/>
</dbReference>
<dbReference type="EMBL" id="CAJVPM010010710">
    <property type="protein sequence ID" value="CAG8575457.1"/>
    <property type="molecule type" value="Genomic_DNA"/>
</dbReference>
<accession>A0ACA9MAT4</accession>
<comment type="caution">
    <text evidence="1">The sequence shown here is derived from an EMBL/GenBank/DDBJ whole genome shotgun (WGS) entry which is preliminary data.</text>
</comment>
<protein>
    <submittedName>
        <fullName evidence="1">5275_t:CDS:1</fullName>
    </submittedName>
</protein>
<organism evidence="1 2">
    <name type="scientific">Scutellospora calospora</name>
    <dbReference type="NCBI Taxonomy" id="85575"/>
    <lineage>
        <taxon>Eukaryota</taxon>
        <taxon>Fungi</taxon>
        <taxon>Fungi incertae sedis</taxon>
        <taxon>Mucoromycota</taxon>
        <taxon>Glomeromycotina</taxon>
        <taxon>Glomeromycetes</taxon>
        <taxon>Diversisporales</taxon>
        <taxon>Gigasporaceae</taxon>
        <taxon>Scutellospora</taxon>
    </lineage>
</organism>
<keyword evidence="2" id="KW-1185">Reference proteome</keyword>